<dbReference type="AlphaFoldDB" id="A0A512BZL0"/>
<accession>A0A512BZL0</accession>
<dbReference type="RefSeq" id="WP_114186843.1">
    <property type="nucleotide sequence ID" value="NZ_BJYU01000103.1"/>
</dbReference>
<protein>
    <recommendedName>
        <fullName evidence="1">PD-(D/E)XK nuclease-like domain-containing protein</fullName>
    </recommendedName>
</protein>
<sequence>MINTLFDPLGLGPIPQMPVVPTEILKRHQCYRQADNGFKSAVRLLQSLWREDRGYPAGQAHGPDGKRQPLGSRLAPSIGRAGGGFLSREIATLVRRELIDHEIGAVIDPENLYLNLLSPQQLAFNVFGQLKLHRDLATAVFCRLLPGRDMTVEDIRFEYASGPRGGAYESGSTAFDVLVRYSLPQGKRGFIALEIKYADGFIDPLESLKARYAELARTTSLGLGPKRKALGTNRSLQLLRLQLLSERMLHQDGYAEGTLLLLGPEHNMQVQTVAQYQCELAGAAAWTVGFRYITLEQIIAAIAEEGDTKHARDLYRRYCDWWLVDGEIHLMSDEAEEDAQLEPMSTRAKVLFLPTPPLPSSVT</sequence>
<reference evidence="2 3" key="1">
    <citation type="submission" date="2019-07" db="EMBL/GenBank/DDBJ databases">
        <title>Whole genome shotgun sequence of Microvirga aerophila NBRC 106136.</title>
        <authorList>
            <person name="Hosoyama A."/>
            <person name="Uohara A."/>
            <person name="Ohji S."/>
            <person name="Ichikawa N."/>
        </authorList>
    </citation>
    <scope>NUCLEOTIDE SEQUENCE [LARGE SCALE GENOMIC DNA]</scope>
    <source>
        <strain evidence="2 3">NBRC 106136</strain>
    </source>
</reference>
<gene>
    <name evidence="2" type="ORF">MAE02_50880</name>
</gene>
<name>A0A512BZL0_9HYPH</name>
<dbReference type="OrthoDB" id="1092934at2"/>
<dbReference type="Proteomes" id="UP000321085">
    <property type="component" value="Unassembled WGS sequence"/>
</dbReference>
<dbReference type="InterPro" id="IPR048822">
    <property type="entry name" value="PDDEXK_13"/>
</dbReference>
<evidence type="ECO:0000259" key="1">
    <source>
        <dbReference type="Pfam" id="PF20796"/>
    </source>
</evidence>
<organism evidence="2 3">
    <name type="scientific">Microvirga aerophila</name>
    <dbReference type="NCBI Taxonomy" id="670291"/>
    <lineage>
        <taxon>Bacteria</taxon>
        <taxon>Pseudomonadati</taxon>
        <taxon>Pseudomonadota</taxon>
        <taxon>Alphaproteobacteria</taxon>
        <taxon>Hyphomicrobiales</taxon>
        <taxon>Methylobacteriaceae</taxon>
        <taxon>Microvirga</taxon>
    </lineage>
</organism>
<feature type="domain" description="PD-(D/E)XK nuclease-like" evidence="1">
    <location>
        <begin position="34"/>
        <end position="320"/>
    </location>
</feature>
<evidence type="ECO:0000313" key="2">
    <source>
        <dbReference type="EMBL" id="GEO17392.1"/>
    </source>
</evidence>
<evidence type="ECO:0000313" key="3">
    <source>
        <dbReference type="Proteomes" id="UP000321085"/>
    </source>
</evidence>
<dbReference type="EMBL" id="BJYU01000103">
    <property type="protein sequence ID" value="GEO17392.1"/>
    <property type="molecule type" value="Genomic_DNA"/>
</dbReference>
<dbReference type="Pfam" id="PF20796">
    <property type="entry name" value="PDDEXK_13"/>
    <property type="match status" value="1"/>
</dbReference>
<proteinExistence type="predicted"/>
<keyword evidence="3" id="KW-1185">Reference proteome</keyword>
<comment type="caution">
    <text evidence="2">The sequence shown here is derived from an EMBL/GenBank/DDBJ whole genome shotgun (WGS) entry which is preliminary data.</text>
</comment>